<protein>
    <recommendedName>
        <fullName evidence="1">Ras-associating domain-containing protein</fullName>
    </recommendedName>
</protein>
<dbReference type="InterPro" id="IPR029071">
    <property type="entry name" value="Ubiquitin-like_domsf"/>
</dbReference>
<accession>A0A448WB71</accession>
<feature type="domain" description="Ras-associating" evidence="1">
    <location>
        <begin position="109"/>
        <end position="185"/>
    </location>
</feature>
<proteinExistence type="predicted"/>
<dbReference type="Gene3D" id="3.10.20.90">
    <property type="entry name" value="Phosphatidylinositol 3-kinase Catalytic Subunit, Chain A, domain 1"/>
    <property type="match status" value="1"/>
</dbReference>
<evidence type="ECO:0000259" key="1">
    <source>
        <dbReference type="PROSITE" id="PS50200"/>
    </source>
</evidence>
<dbReference type="GO" id="GO:0007165">
    <property type="term" value="P:signal transduction"/>
    <property type="evidence" value="ECO:0007669"/>
    <property type="project" value="InterPro"/>
</dbReference>
<comment type="caution">
    <text evidence="2">The sequence shown here is derived from an EMBL/GenBank/DDBJ whole genome shotgun (WGS) entry which is preliminary data.</text>
</comment>
<dbReference type="InterPro" id="IPR000159">
    <property type="entry name" value="RA_dom"/>
</dbReference>
<gene>
    <name evidence="2" type="ORF">PXEA_LOCUS912</name>
</gene>
<keyword evidence="3" id="KW-1185">Reference proteome</keyword>
<dbReference type="Proteomes" id="UP000784294">
    <property type="component" value="Unassembled WGS sequence"/>
</dbReference>
<organism evidence="2 3">
    <name type="scientific">Protopolystoma xenopodis</name>
    <dbReference type="NCBI Taxonomy" id="117903"/>
    <lineage>
        <taxon>Eukaryota</taxon>
        <taxon>Metazoa</taxon>
        <taxon>Spiralia</taxon>
        <taxon>Lophotrochozoa</taxon>
        <taxon>Platyhelminthes</taxon>
        <taxon>Monogenea</taxon>
        <taxon>Polyopisthocotylea</taxon>
        <taxon>Polystomatidea</taxon>
        <taxon>Polystomatidae</taxon>
        <taxon>Protopolystoma</taxon>
    </lineage>
</organism>
<dbReference type="AlphaFoldDB" id="A0A448WB71"/>
<dbReference type="OrthoDB" id="6260541at2759"/>
<evidence type="ECO:0000313" key="2">
    <source>
        <dbReference type="EMBL" id="VEL07472.1"/>
    </source>
</evidence>
<evidence type="ECO:0000313" key="3">
    <source>
        <dbReference type="Proteomes" id="UP000784294"/>
    </source>
</evidence>
<dbReference type="SUPFAM" id="SSF54236">
    <property type="entry name" value="Ubiquitin-like"/>
    <property type="match status" value="1"/>
</dbReference>
<name>A0A448WB71_9PLAT</name>
<dbReference type="EMBL" id="CAAALY010001814">
    <property type="protein sequence ID" value="VEL07472.1"/>
    <property type="molecule type" value="Genomic_DNA"/>
</dbReference>
<reference evidence="2" key="1">
    <citation type="submission" date="2018-11" db="EMBL/GenBank/DDBJ databases">
        <authorList>
            <consortium name="Pathogen Informatics"/>
        </authorList>
    </citation>
    <scope>NUCLEOTIDE SEQUENCE</scope>
</reference>
<sequence length="185" mass="20524">MSRGHFRAIHKLQLCGYPHSVSGEAKLTYPFHPPFHMKLKLSASDVNMSVIRSTKAYILFAYASKLPVDACLASPKAMAPVFQFEVGGEVYMQRNGSFRSTELHHRPFCPHEAGIFGDSLNPDVPYKVLPLTLADTASKVVRMTLSRYGFTLLGHHAEEAGRQAVNPDDYCLVVVNIPPRGEKLP</sequence>
<dbReference type="PROSITE" id="PS50200">
    <property type="entry name" value="RA"/>
    <property type="match status" value="1"/>
</dbReference>